<evidence type="ECO:0000313" key="3">
    <source>
        <dbReference type="Proteomes" id="UP000762676"/>
    </source>
</evidence>
<keyword evidence="2" id="KW-0407">Ion channel</keyword>
<evidence type="ECO:0000313" key="2">
    <source>
        <dbReference type="EMBL" id="GFR90920.1"/>
    </source>
</evidence>
<dbReference type="PANTHER" id="PTHR35970:SF1">
    <property type="entry name" value="SODIUM CHANNEL AND CLATHRIN LINKER 1"/>
    <property type="match status" value="1"/>
</dbReference>
<dbReference type="PANTHER" id="PTHR35970">
    <property type="entry name" value="SODIUM CHANNEL AND CLATHRIN LINKER 1"/>
    <property type="match status" value="1"/>
</dbReference>
<name>A0AAV4H2U8_9GAST</name>
<proteinExistence type="predicted"/>
<dbReference type="GO" id="GO:0005814">
    <property type="term" value="C:centriole"/>
    <property type="evidence" value="ECO:0007669"/>
    <property type="project" value="TreeGrafter"/>
</dbReference>
<comment type="caution">
    <text evidence="2">The sequence shown here is derived from an EMBL/GenBank/DDBJ whole genome shotgun (WGS) entry which is preliminary data.</text>
</comment>
<dbReference type="GO" id="GO:0034220">
    <property type="term" value="P:monoatomic ion transmembrane transport"/>
    <property type="evidence" value="ECO:0007669"/>
    <property type="project" value="UniProtKB-KW"/>
</dbReference>
<accession>A0AAV4H2U8</accession>
<feature type="coiled-coil region" evidence="1">
    <location>
        <begin position="58"/>
        <end position="92"/>
    </location>
</feature>
<keyword evidence="2" id="KW-0813">Transport</keyword>
<sequence length="94" mass="10930">MAQEENDFLRDQVRRLTAALNHYQSAYPNFVLEEYDVPVDDASTEAWLSQSKDLPPLLKEYDATIFGLQKQLESLEKQLQRLRSQAQDVAEENE</sequence>
<dbReference type="AlphaFoldDB" id="A0AAV4H2U8"/>
<keyword evidence="2" id="KW-0406">Ion transport</keyword>
<keyword evidence="3" id="KW-1185">Reference proteome</keyword>
<gene>
    <name evidence="2" type="ORF">ElyMa_004315500</name>
</gene>
<protein>
    <submittedName>
        <fullName evidence="2">Sodium channel and clathrin linker 1-like</fullName>
    </submittedName>
</protein>
<dbReference type="GO" id="GO:0045162">
    <property type="term" value="P:clustering of voltage-gated sodium channels"/>
    <property type="evidence" value="ECO:0007669"/>
    <property type="project" value="InterPro"/>
</dbReference>
<dbReference type="Proteomes" id="UP000762676">
    <property type="component" value="Unassembled WGS sequence"/>
</dbReference>
<keyword evidence="1" id="KW-0175">Coiled coil</keyword>
<feature type="non-terminal residue" evidence="2">
    <location>
        <position position="94"/>
    </location>
</feature>
<dbReference type="EMBL" id="BMAT01008701">
    <property type="protein sequence ID" value="GFR90920.1"/>
    <property type="molecule type" value="Genomic_DNA"/>
</dbReference>
<dbReference type="InterPro" id="IPR038911">
    <property type="entry name" value="SCLT1"/>
</dbReference>
<dbReference type="GO" id="GO:0060271">
    <property type="term" value="P:cilium assembly"/>
    <property type="evidence" value="ECO:0007669"/>
    <property type="project" value="TreeGrafter"/>
</dbReference>
<organism evidence="2 3">
    <name type="scientific">Elysia marginata</name>
    <dbReference type="NCBI Taxonomy" id="1093978"/>
    <lineage>
        <taxon>Eukaryota</taxon>
        <taxon>Metazoa</taxon>
        <taxon>Spiralia</taxon>
        <taxon>Lophotrochozoa</taxon>
        <taxon>Mollusca</taxon>
        <taxon>Gastropoda</taxon>
        <taxon>Heterobranchia</taxon>
        <taxon>Euthyneura</taxon>
        <taxon>Panpulmonata</taxon>
        <taxon>Sacoglossa</taxon>
        <taxon>Placobranchoidea</taxon>
        <taxon>Plakobranchidae</taxon>
        <taxon>Elysia</taxon>
    </lineage>
</organism>
<reference evidence="2 3" key="1">
    <citation type="journal article" date="2021" name="Elife">
        <title>Chloroplast acquisition without the gene transfer in kleptoplastic sea slugs, Plakobranchus ocellatus.</title>
        <authorList>
            <person name="Maeda T."/>
            <person name="Takahashi S."/>
            <person name="Yoshida T."/>
            <person name="Shimamura S."/>
            <person name="Takaki Y."/>
            <person name="Nagai Y."/>
            <person name="Toyoda A."/>
            <person name="Suzuki Y."/>
            <person name="Arimoto A."/>
            <person name="Ishii H."/>
            <person name="Satoh N."/>
            <person name="Nishiyama T."/>
            <person name="Hasebe M."/>
            <person name="Maruyama T."/>
            <person name="Minagawa J."/>
            <person name="Obokata J."/>
            <person name="Shigenobu S."/>
        </authorList>
    </citation>
    <scope>NUCLEOTIDE SEQUENCE [LARGE SCALE GENOMIC DNA]</scope>
</reference>
<evidence type="ECO:0000256" key="1">
    <source>
        <dbReference type="SAM" id="Coils"/>
    </source>
</evidence>